<keyword evidence="2" id="KW-1185">Reference proteome</keyword>
<dbReference type="OrthoDB" id="9781345at2"/>
<name>A0A372JUD5_9ACTN</name>
<proteinExistence type="predicted"/>
<sequence length="309" mass="33284">MGIYEHLTEFAGLPVAEFGPSGHLSDKALESPASYAWAVRGMGDGVDDFGTVWANFLRTVDTSGVTAIVVGYWSPYDEVDVPSLLAGSASALPALRALFVGDMTAEEMEISWIHHVDTTPVFTAFPELERVEIRGSAGLEFEPIVSDALRVLRFESGGLPASVVRTVGRSTLPNLEHLDMWLGVQEYLGDATVADLEPFLSGTAFLRLRHLGLEDSEIQDEIAAAVAGAPVVAGLESLSLAMGLLTDTGAEALLSGQPLTHLKKLDLHYHFCSEEMVERVRAALPGVAVDLDDRHVFDPDDGFYVEVSE</sequence>
<dbReference type="NCBIfam" id="NF038076">
    <property type="entry name" value="fam_STM4015"/>
    <property type="match status" value="1"/>
</dbReference>
<gene>
    <name evidence="1" type="ORF">DZF91_03775</name>
</gene>
<protein>
    <submittedName>
        <fullName evidence="1">Leucine-rich repeat domain-containing protein</fullName>
    </submittedName>
</protein>
<dbReference type="Proteomes" id="UP000261811">
    <property type="component" value="Unassembled WGS sequence"/>
</dbReference>
<reference evidence="1 2" key="1">
    <citation type="submission" date="2018-08" db="EMBL/GenBank/DDBJ databases">
        <title>Actinomadura jelena sp. nov., a novel Actinomycete isolated from soil in Chad.</title>
        <authorList>
            <person name="Shi L."/>
        </authorList>
    </citation>
    <scope>NUCLEOTIDE SEQUENCE [LARGE SCALE GENOMIC DNA]</scope>
    <source>
        <strain evidence="1 2">NEAU-G17</strain>
    </source>
</reference>
<evidence type="ECO:0000313" key="2">
    <source>
        <dbReference type="Proteomes" id="UP000261811"/>
    </source>
</evidence>
<dbReference type="InterPro" id="IPR047722">
    <property type="entry name" value="STM4015-like"/>
</dbReference>
<dbReference type="InterPro" id="IPR032675">
    <property type="entry name" value="LRR_dom_sf"/>
</dbReference>
<evidence type="ECO:0000313" key="1">
    <source>
        <dbReference type="EMBL" id="RFU42958.1"/>
    </source>
</evidence>
<organism evidence="1 2">
    <name type="scientific">Actinomadura logoneensis</name>
    <dbReference type="NCBI Taxonomy" id="2293572"/>
    <lineage>
        <taxon>Bacteria</taxon>
        <taxon>Bacillati</taxon>
        <taxon>Actinomycetota</taxon>
        <taxon>Actinomycetes</taxon>
        <taxon>Streptosporangiales</taxon>
        <taxon>Thermomonosporaceae</taxon>
        <taxon>Actinomadura</taxon>
    </lineage>
</organism>
<dbReference type="EMBL" id="QURH01000078">
    <property type="protein sequence ID" value="RFU42958.1"/>
    <property type="molecule type" value="Genomic_DNA"/>
</dbReference>
<dbReference type="Gene3D" id="3.80.10.10">
    <property type="entry name" value="Ribonuclease Inhibitor"/>
    <property type="match status" value="1"/>
</dbReference>
<dbReference type="SUPFAM" id="SSF52047">
    <property type="entry name" value="RNI-like"/>
    <property type="match status" value="1"/>
</dbReference>
<dbReference type="AlphaFoldDB" id="A0A372JUD5"/>
<dbReference type="RefSeq" id="WP_117356102.1">
    <property type="nucleotide sequence ID" value="NZ_QURH01000078.1"/>
</dbReference>
<accession>A0A372JUD5</accession>
<comment type="caution">
    <text evidence="1">The sequence shown here is derived from an EMBL/GenBank/DDBJ whole genome shotgun (WGS) entry which is preliminary data.</text>
</comment>